<reference evidence="1 2" key="1">
    <citation type="submission" date="2013-03" db="EMBL/GenBank/DDBJ databases">
        <title>Salinisphaera hydrothermalis C41B8 Genome Sequencing.</title>
        <authorList>
            <person name="Li C."/>
            <person name="Lai Q."/>
            <person name="Shao Z."/>
        </authorList>
    </citation>
    <scope>NUCLEOTIDE SEQUENCE [LARGE SCALE GENOMIC DNA]</scope>
    <source>
        <strain evidence="1 2">C41B8</strain>
    </source>
</reference>
<dbReference type="Proteomes" id="UP000028302">
    <property type="component" value="Unassembled WGS sequence"/>
</dbReference>
<keyword evidence="2" id="KW-1185">Reference proteome</keyword>
<dbReference type="AlphaFoldDB" id="A0A084IIM8"/>
<name>A0A084IIM8_SALHC</name>
<comment type="caution">
    <text evidence="1">The sequence shown here is derived from an EMBL/GenBank/DDBJ whole genome shotgun (WGS) entry which is preliminary data.</text>
</comment>
<evidence type="ECO:0000313" key="1">
    <source>
        <dbReference type="EMBL" id="KEZ76562.1"/>
    </source>
</evidence>
<evidence type="ECO:0000313" key="2">
    <source>
        <dbReference type="Proteomes" id="UP000028302"/>
    </source>
</evidence>
<organism evidence="1 2">
    <name type="scientific">Salinisphaera hydrothermalis (strain C41B8)</name>
    <dbReference type="NCBI Taxonomy" id="1304275"/>
    <lineage>
        <taxon>Bacteria</taxon>
        <taxon>Pseudomonadati</taxon>
        <taxon>Pseudomonadota</taxon>
        <taxon>Gammaproteobacteria</taxon>
        <taxon>Salinisphaerales</taxon>
        <taxon>Salinisphaeraceae</taxon>
        <taxon>Salinisphaera</taxon>
    </lineage>
</organism>
<protein>
    <submittedName>
        <fullName evidence="1">Uncharacterized protein</fullName>
    </submittedName>
</protein>
<gene>
    <name evidence="1" type="ORF">C41B8_14140</name>
</gene>
<dbReference type="STRING" id="1304275.C41B8_14140"/>
<proteinExistence type="predicted"/>
<accession>A0A084IIM8</accession>
<dbReference type="EMBL" id="APNK01000026">
    <property type="protein sequence ID" value="KEZ76562.1"/>
    <property type="molecule type" value="Genomic_DNA"/>
</dbReference>
<sequence length="60" mass="7058">MISVSQLPWGQLIDDEGHVPSAVLSVEWSCDWVSQLRYRDCNRIECRACQYRFDRQASPR</sequence>